<accession>A0AAE0GTG0</accession>
<keyword evidence="4" id="KW-1185">Reference proteome</keyword>
<dbReference type="EMBL" id="LGRX02002509">
    <property type="protein sequence ID" value="KAK3284094.1"/>
    <property type="molecule type" value="Genomic_DNA"/>
</dbReference>
<evidence type="ECO:0000256" key="2">
    <source>
        <dbReference type="SAM" id="Phobius"/>
    </source>
</evidence>
<feature type="compositionally biased region" description="Low complexity" evidence="1">
    <location>
        <begin position="338"/>
        <end position="347"/>
    </location>
</feature>
<dbReference type="Proteomes" id="UP001190700">
    <property type="component" value="Unassembled WGS sequence"/>
</dbReference>
<comment type="caution">
    <text evidence="3">The sequence shown here is derived from an EMBL/GenBank/DDBJ whole genome shotgun (WGS) entry which is preliminary data.</text>
</comment>
<keyword evidence="2" id="KW-0812">Transmembrane</keyword>
<feature type="compositionally biased region" description="Pro residues" evidence="1">
    <location>
        <begin position="325"/>
        <end position="337"/>
    </location>
</feature>
<keyword evidence="2" id="KW-0472">Membrane</keyword>
<dbReference type="Gene3D" id="3.40.50.1110">
    <property type="entry name" value="SGNH hydrolase"/>
    <property type="match status" value="1"/>
</dbReference>
<keyword evidence="2" id="KW-1133">Transmembrane helix</keyword>
<evidence type="ECO:0000313" key="3">
    <source>
        <dbReference type="EMBL" id="KAK3284094.1"/>
    </source>
</evidence>
<sequence length="554" mass="59308">MDSKFDALSTSDVNVDQPEVGRASYKPKRSLRIEIPRTPDLAATSGPSRRQALFLACILLAIGLLALLVAVIALLKLTATCQMDASTVSRTEPSSAAPLPPRPRGPSGRPPTSTRDCVNILFIGNSFTYGPPSYGQYERNNLPRMFKLVAESLGACVRVSESTIGGCTLYVQRPSVNPDGCAPCSCPFGDTAECTQRSLACQCSCKVVNNSRVPSSSSCTIAADISVGYHAHPCPQLHSRRPLGSWDFIVLQDFSSLATVAAARLRMLRPVVAEYAALARHAGARLALYSTWAYPAANPGSCPTDGKVSCFPLGSLSDMADCGLTPPPSTGSTPPPSTGSSEDLSQSSDASQALYRDLVHSVPCQTYALARGYEEMLDHGAEVLVPAGLAWHAARGEAAPEERCRELIDAEYTSTSRLPPLPLRDRVNATEEAIEAPWAGEKSLQLFRYTGHATKYCGECHVDHHGSALGIYLNALVFYATLFGRSPEGATWPAGQMVDGDLLPGDGMVRGDNTTGAMTREEAETLQRIAAKVVLPHMEAWWPQGRPEIPNGMQ</sequence>
<feature type="compositionally biased region" description="Low complexity" evidence="1">
    <location>
        <begin position="105"/>
        <end position="114"/>
    </location>
</feature>
<organism evidence="3 4">
    <name type="scientific">Cymbomonas tetramitiformis</name>
    <dbReference type="NCBI Taxonomy" id="36881"/>
    <lineage>
        <taxon>Eukaryota</taxon>
        <taxon>Viridiplantae</taxon>
        <taxon>Chlorophyta</taxon>
        <taxon>Pyramimonadophyceae</taxon>
        <taxon>Pyramimonadales</taxon>
        <taxon>Pyramimonadaceae</taxon>
        <taxon>Cymbomonas</taxon>
    </lineage>
</organism>
<proteinExistence type="predicted"/>
<reference evidence="3 4" key="1">
    <citation type="journal article" date="2015" name="Genome Biol. Evol.">
        <title>Comparative Genomics of a Bacterivorous Green Alga Reveals Evolutionary Causalities and Consequences of Phago-Mixotrophic Mode of Nutrition.</title>
        <authorList>
            <person name="Burns J.A."/>
            <person name="Paasch A."/>
            <person name="Narechania A."/>
            <person name="Kim E."/>
        </authorList>
    </citation>
    <scope>NUCLEOTIDE SEQUENCE [LARGE SCALE GENOMIC DNA]</scope>
    <source>
        <strain evidence="3 4">PLY_AMNH</strain>
    </source>
</reference>
<dbReference type="AlphaFoldDB" id="A0AAE0GTG0"/>
<name>A0AAE0GTG0_9CHLO</name>
<evidence type="ECO:0000256" key="1">
    <source>
        <dbReference type="SAM" id="MobiDB-lite"/>
    </source>
</evidence>
<evidence type="ECO:0000313" key="4">
    <source>
        <dbReference type="Proteomes" id="UP001190700"/>
    </source>
</evidence>
<feature type="region of interest" description="Disordered" evidence="1">
    <location>
        <begin position="322"/>
        <end position="347"/>
    </location>
</feature>
<dbReference type="InterPro" id="IPR036514">
    <property type="entry name" value="SGNH_hydro_sf"/>
</dbReference>
<gene>
    <name evidence="3" type="ORF">CYMTET_8241</name>
</gene>
<feature type="region of interest" description="Disordered" evidence="1">
    <location>
        <begin position="87"/>
        <end position="114"/>
    </location>
</feature>
<feature type="transmembrane region" description="Helical" evidence="2">
    <location>
        <begin position="52"/>
        <end position="75"/>
    </location>
</feature>
<protein>
    <submittedName>
        <fullName evidence="3">Uncharacterized protein</fullName>
    </submittedName>
</protein>